<feature type="compositionally biased region" description="Basic and acidic residues" evidence="1">
    <location>
        <begin position="78"/>
        <end position="87"/>
    </location>
</feature>
<feature type="region of interest" description="Disordered" evidence="1">
    <location>
        <begin position="142"/>
        <end position="167"/>
    </location>
</feature>
<dbReference type="Proteomes" id="UP000319160">
    <property type="component" value="Unassembled WGS sequence"/>
</dbReference>
<feature type="region of interest" description="Disordered" evidence="1">
    <location>
        <begin position="66"/>
        <end position="87"/>
    </location>
</feature>
<protein>
    <submittedName>
        <fullName evidence="2">Uncharacterized protein</fullName>
    </submittedName>
</protein>
<reference evidence="3" key="1">
    <citation type="submission" date="2019-06" db="EMBL/GenBank/DDBJ databases">
        <title>Draft genome sequence of the griseofulvin-producing fungus Xylaria cubensis strain G536.</title>
        <authorList>
            <person name="Mead M.E."/>
            <person name="Raja H.A."/>
            <person name="Steenwyk J.L."/>
            <person name="Knowles S.L."/>
            <person name="Oberlies N.H."/>
            <person name="Rokas A."/>
        </authorList>
    </citation>
    <scope>NUCLEOTIDE SEQUENCE [LARGE SCALE GENOMIC DNA]</scope>
    <source>
        <strain evidence="3">G536</strain>
    </source>
</reference>
<name>A0A553HVC3_9PEZI</name>
<comment type="caution">
    <text evidence="2">The sequence shown here is derived from an EMBL/GenBank/DDBJ whole genome shotgun (WGS) entry which is preliminary data.</text>
</comment>
<proteinExistence type="predicted"/>
<sequence>MGQRPRGFSGQASGPPFSMAGSVDLHLTLCDAMLFVRSLVVMSAHKPSTAAANPIDRDRWEKVQEMRDRAPELPANRRRADEQASRRAEAGVDRASLQRLALRVLQALQVATSMPITVIWSVNSPIQESLQVVEFYAKWRKETKTDRQTARQGSDDDDDNGEAEDDT</sequence>
<dbReference type="AlphaFoldDB" id="A0A553HVC3"/>
<organism evidence="2 3">
    <name type="scientific">Xylaria flabelliformis</name>
    <dbReference type="NCBI Taxonomy" id="2512241"/>
    <lineage>
        <taxon>Eukaryota</taxon>
        <taxon>Fungi</taxon>
        <taxon>Dikarya</taxon>
        <taxon>Ascomycota</taxon>
        <taxon>Pezizomycotina</taxon>
        <taxon>Sordariomycetes</taxon>
        <taxon>Xylariomycetidae</taxon>
        <taxon>Xylariales</taxon>
        <taxon>Xylariaceae</taxon>
        <taxon>Xylaria</taxon>
    </lineage>
</organism>
<accession>A0A553HVC3</accession>
<feature type="compositionally biased region" description="Acidic residues" evidence="1">
    <location>
        <begin position="155"/>
        <end position="167"/>
    </location>
</feature>
<evidence type="ECO:0000313" key="3">
    <source>
        <dbReference type="Proteomes" id="UP000319160"/>
    </source>
</evidence>
<evidence type="ECO:0000313" key="2">
    <source>
        <dbReference type="EMBL" id="TRX91877.1"/>
    </source>
</evidence>
<evidence type="ECO:0000256" key="1">
    <source>
        <dbReference type="SAM" id="MobiDB-lite"/>
    </source>
</evidence>
<keyword evidence="3" id="KW-1185">Reference proteome</keyword>
<gene>
    <name evidence="2" type="ORF">FHL15_007196</name>
</gene>
<dbReference type="EMBL" id="VFLP01000041">
    <property type="protein sequence ID" value="TRX91877.1"/>
    <property type="molecule type" value="Genomic_DNA"/>
</dbReference>